<dbReference type="InterPro" id="IPR020904">
    <property type="entry name" value="Sc_DH/Rdtase_CS"/>
</dbReference>
<evidence type="ECO:0000313" key="5">
    <source>
        <dbReference type="Proteomes" id="UP000436181"/>
    </source>
</evidence>
<dbReference type="Gene3D" id="3.40.50.720">
    <property type="entry name" value="NAD(P)-binding Rossmann-like Domain"/>
    <property type="match status" value="1"/>
</dbReference>
<feature type="domain" description="Ketoreductase" evidence="3">
    <location>
        <begin position="7"/>
        <end position="189"/>
    </location>
</feature>
<dbReference type="PROSITE" id="PS00061">
    <property type="entry name" value="ADH_SHORT"/>
    <property type="match status" value="1"/>
</dbReference>
<dbReference type="RefSeq" id="WP_151844078.1">
    <property type="nucleotide sequence ID" value="NZ_WBZJ01000001.1"/>
</dbReference>
<name>A0ABQ6VGA6_9CORY</name>
<evidence type="ECO:0000256" key="2">
    <source>
        <dbReference type="ARBA" id="ARBA00023002"/>
    </source>
</evidence>
<dbReference type="SUPFAM" id="SSF51735">
    <property type="entry name" value="NAD(P)-binding Rossmann-fold domains"/>
    <property type="match status" value="1"/>
</dbReference>
<dbReference type="SMART" id="SM00822">
    <property type="entry name" value="PKS_KR"/>
    <property type="match status" value="1"/>
</dbReference>
<protein>
    <submittedName>
        <fullName evidence="4">SDR family oxidoreductase</fullName>
    </submittedName>
</protein>
<dbReference type="InterPro" id="IPR002347">
    <property type="entry name" value="SDR_fam"/>
</dbReference>
<dbReference type="PANTHER" id="PTHR43391">
    <property type="entry name" value="RETINOL DEHYDROGENASE-RELATED"/>
    <property type="match status" value="1"/>
</dbReference>
<keyword evidence="2" id="KW-0560">Oxidoreductase</keyword>
<dbReference type="InterPro" id="IPR036291">
    <property type="entry name" value="NAD(P)-bd_dom_sf"/>
</dbReference>
<evidence type="ECO:0000256" key="1">
    <source>
        <dbReference type="ARBA" id="ARBA00006484"/>
    </source>
</evidence>
<dbReference type="InterPro" id="IPR057326">
    <property type="entry name" value="KR_dom"/>
</dbReference>
<accession>A0ABQ6VGA6</accession>
<dbReference type="NCBIfam" id="NF005881">
    <property type="entry name" value="PRK07832.1"/>
    <property type="match status" value="1"/>
</dbReference>
<organism evidence="4 5">
    <name type="scientific">Corynebacterium zhongnanshanii</name>
    <dbReference type="NCBI Taxonomy" id="2768834"/>
    <lineage>
        <taxon>Bacteria</taxon>
        <taxon>Bacillati</taxon>
        <taxon>Actinomycetota</taxon>
        <taxon>Actinomycetes</taxon>
        <taxon>Mycobacteriales</taxon>
        <taxon>Corynebacteriaceae</taxon>
        <taxon>Corynebacterium</taxon>
    </lineage>
</organism>
<dbReference type="Proteomes" id="UP000436181">
    <property type="component" value="Unassembled WGS sequence"/>
</dbReference>
<comment type="similarity">
    <text evidence="1">Belongs to the short-chain dehydrogenases/reductases (SDR) family.</text>
</comment>
<sequence>MKYREPNIVVITGAASGIGRALALSFTDATLLLADRDEAGLADTARQCTDCRVDTEVLDIADVEAVTEWADRVVAEFGVPDEVHHVAGISLWGDARSLPHDKWQKVIDINLMGSIHMVEAFAHYLGDGHKPGRKLVFVSSAAGILGLPWHAAYSASKAGVMGMAEVLRFDMKPLGVDVHVVAPGAVDTPLVHSIDIHGVDRSNKRVQKATALFQGHAIRPEDAAQAIRAGVRKNKYLITTSRDIAVARWAQVNCPWAYKAAMTLLNRGFAWARR</sequence>
<dbReference type="PRINTS" id="PR00081">
    <property type="entry name" value="GDHRDH"/>
</dbReference>
<evidence type="ECO:0000313" key="4">
    <source>
        <dbReference type="EMBL" id="KAB3523348.1"/>
    </source>
</evidence>
<comment type="caution">
    <text evidence="4">The sequence shown here is derived from an EMBL/GenBank/DDBJ whole genome shotgun (WGS) entry which is preliminary data.</text>
</comment>
<proteinExistence type="inferred from homology"/>
<dbReference type="Pfam" id="PF00106">
    <property type="entry name" value="adh_short"/>
    <property type="match status" value="1"/>
</dbReference>
<keyword evidence="5" id="KW-1185">Reference proteome</keyword>
<dbReference type="EMBL" id="WBZJ01000001">
    <property type="protein sequence ID" value="KAB3523348.1"/>
    <property type="molecule type" value="Genomic_DNA"/>
</dbReference>
<reference evidence="4 5" key="1">
    <citation type="submission" date="2019-10" db="EMBL/GenBank/DDBJ databases">
        <title>Corynebacterium sp novel species isolated from the respiratory tract of Marmot.</title>
        <authorList>
            <person name="Zhang G."/>
        </authorList>
    </citation>
    <scope>NUCLEOTIDE SEQUENCE [LARGE SCALE GENOMIC DNA]</scope>
    <source>
        <strain evidence="4 5">336</strain>
    </source>
</reference>
<dbReference type="PANTHER" id="PTHR43391:SF82">
    <property type="entry name" value="OXIDOREDUCTASE SADH-RELATED"/>
    <property type="match status" value="1"/>
</dbReference>
<evidence type="ECO:0000259" key="3">
    <source>
        <dbReference type="SMART" id="SM00822"/>
    </source>
</evidence>
<gene>
    <name evidence="4" type="ORF">F8377_04225</name>
</gene>